<evidence type="ECO:0000313" key="1">
    <source>
        <dbReference type="Proteomes" id="UP000095286"/>
    </source>
</evidence>
<protein>
    <submittedName>
        <fullName evidence="2">KAT8 regulatory NSL complex subunit 2</fullName>
    </submittedName>
</protein>
<dbReference type="WBParaSite" id="RSKR_0000280900.1">
    <property type="protein sequence ID" value="RSKR_0000280900.1"/>
    <property type="gene ID" value="RSKR_0000280900"/>
</dbReference>
<organism evidence="1 2">
    <name type="scientific">Rhabditophanes sp. KR3021</name>
    <dbReference type="NCBI Taxonomy" id="114890"/>
    <lineage>
        <taxon>Eukaryota</taxon>
        <taxon>Metazoa</taxon>
        <taxon>Ecdysozoa</taxon>
        <taxon>Nematoda</taxon>
        <taxon>Chromadorea</taxon>
        <taxon>Rhabditida</taxon>
        <taxon>Tylenchina</taxon>
        <taxon>Panagrolaimomorpha</taxon>
        <taxon>Strongyloidoidea</taxon>
        <taxon>Alloionematidae</taxon>
        <taxon>Rhabditophanes</taxon>
    </lineage>
</organism>
<name>A0AC35TPJ7_9BILA</name>
<sequence length="1069" mass="120253">MVPTDTALVNGFNGDILDDKSNGIMDYSENTQDSLLDANIESKRSHGLTTFDDNTHFQANVISSTSHNGYGGHRNNYDSNETNMLSEDVVTSNMAEDQMTDGKQSPTSTISHAGDASVHDNQPCTSSNIPEQPLLNGAKKRSKKNELSMFCQFFDPNGKGQCKQRAICTYQYCIRHILSDPSAPYKQCQHRKKPKNKKGDDEMCTNAIRSDKEQIYCSTHLIMTGQMAPKKKSSVSAKQAAALAKEELEKEVRSVEPYEDEIIYADAEYVIEDHNINSRPYSQTQHSANGDYLMPGQTLIVNGGQTNIHDDYHSLDNSVDGMMEYGHSNNVQQWSGQQHSTFQYEGPPGSYVISSHPISNSNGSSNQFFEQQPQIVHQTFHQNGNNHRYVKEEYIQQPHDRHHPQQIINNHYVREDDQGFIRPQQPITTTGHRLIVHKNGNNSPHLQPQLMSPNPSPSPYIISQSPHPHPQPSALSRRLGMNEGGQQQVIKQPNSQMGMTQSKVISKHPALSAKLLQMPNRQPTIVTAHVNQQMGPMRQQVSQLPPPQMRVANGVNVRKANGTIVQTLITPGNTSLLNKNNVPYLCYAALPIDPNGPKPRPRTYDISTIIKKLGVDEEEQINQDYCCEEPKAKRKKVIFLKQKRQRRRINGSFRKIKEIDHLCNIIEDADFDRTDLFSLGLEPSDSEDEDLENSIPRVIGEWSSFGNIDSRDKTNYASLELYLLKKQLRLERHTLLKEAKVAMPILDATKVCPNSVGAALRSRELSKRFKDTANDASVRNCIYRVEGFNSESCGEKSVPFSTYCKGHILNGPLGQNMINKCKDRSCRNAVSMGDSLLTDGLCRSHYEMYGVKQEVILKKEILSAPTPTQFIHQQPPSVYSHQVNSNSSQYGYANMEIHDQHMVHQQQPLQQNSIQQQPHLMINDHHPYGNHPTTPLHLANQPLPPLSTVRNTYNVLGSQNDTFSTSLIENIVTETEFGPDSRGDTSFGDNEMTDLMSVFHGVEIMQPDLFSGDINLSGDFVDYNQDSELDAQQMIDNNGHNWEDVEQFLKSQGHDVNPNHGEDAFHNLG</sequence>
<dbReference type="Proteomes" id="UP000095286">
    <property type="component" value="Unplaced"/>
</dbReference>
<evidence type="ECO:0000313" key="2">
    <source>
        <dbReference type="WBParaSite" id="RSKR_0000280900.1"/>
    </source>
</evidence>
<accession>A0AC35TPJ7</accession>
<reference evidence="2" key="1">
    <citation type="submission" date="2016-11" db="UniProtKB">
        <authorList>
            <consortium name="WormBaseParasite"/>
        </authorList>
    </citation>
    <scope>IDENTIFICATION</scope>
    <source>
        <strain evidence="2">KR3021</strain>
    </source>
</reference>
<proteinExistence type="predicted"/>